<reference evidence="15" key="1">
    <citation type="journal article" date="2019" name="Int. J. Syst. Evol. Microbiol.">
        <title>The Global Catalogue of Microorganisms (GCM) 10K type strain sequencing project: providing services to taxonomists for standard genome sequencing and annotation.</title>
        <authorList>
            <consortium name="The Broad Institute Genomics Platform"/>
            <consortium name="The Broad Institute Genome Sequencing Center for Infectious Disease"/>
            <person name="Wu L."/>
            <person name="Ma J."/>
        </authorList>
    </citation>
    <scope>NUCLEOTIDE SEQUENCE [LARGE SCALE GENOMIC DNA]</scope>
    <source>
        <strain evidence="15">JCM 4594</strain>
    </source>
</reference>
<dbReference type="InterPro" id="IPR050464">
    <property type="entry name" value="Zeta_carotene_desat/Oxidored"/>
</dbReference>
<comment type="subcellular location">
    <subcellularLocation>
        <location evidence="12">Cytoplasm</location>
    </subcellularLocation>
</comment>
<evidence type="ECO:0000256" key="2">
    <source>
        <dbReference type="ARBA" id="ARBA00001974"/>
    </source>
</evidence>
<keyword evidence="12" id="KW-0963">Cytoplasm</keyword>
<keyword evidence="8 12" id="KW-0285">Flavoprotein</keyword>
<evidence type="ECO:0000256" key="10">
    <source>
        <dbReference type="ARBA" id="ARBA00023002"/>
    </source>
</evidence>
<dbReference type="Pfam" id="PF01593">
    <property type="entry name" value="Amino_oxidase"/>
    <property type="match status" value="1"/>
</dbReference>
<comment type="caution">
    <text evidence="14">The sequence shown here is derived from an EMBL/GenBank/DDBJ whole genome shotgun (WGS) entry which is preliminary data.</text>
</comment>
<proteinExistence type="inferred from homology"/>
<dbReference type="Gene3D" id="3.90.660.20">
    <property type="entry name" value="Protoporphyrinogen oxidase, mitochondrial, domain 2"/>
    <property type="match status" value="1"/>
</dbReference>
<dbReference type="InterPro" id="IPR036188">
    <property type="entry name" value="FAD/NAD-bd_sf"/>
</dbReference>
<dbReference type="PANTHER" id="PTHR42923:SF3">
    <property type="entry name" value="PROTOPORPHYRINOGEN OXIDASE"/>
    <property type="match status" value="1"/>
</dbReference>
<dbReference type="Proteomes" id="UP000600946">
    <property type="component" value="Unassembled WGS sequence"/>
</dbReference>
<dbReference type="Gene3D" id="1.10.3110.10">
    <property type="entry name" value="protoporphyrinogen ix oxidase, domain 3"/>
    <property type="match status" value="1"/>
</dbReference>
<comment type="similarity">
    <text evidence="5 12">Belongs to the protoporphyrinogen/coproporphyrinogen oxidase family. Coproporphyrinogen III oxidase subfamily.</text>
</comment>
<dbReference type="PANTHER" id="PTHR42923">
    <property type="entry name" value="PROTOPORPHYRINOGEN OXIDASE"/>
    <property type="match status" value="1"/>
</dbReference>
<dbReference type="RefSeq" id="WP_190027304.1">
    <property type="nucleotide sequence ID" value="NZ_BMUU01000004.1"/>
</dbReference>
<evidence type="ECO:0000256" key="3">
    <source>
        <dbReference type="ARBA" id="ARBA00002185"/>
    </source>
</evidence>
<dbReference type="InterPro" id="IPR004572">
    <property type="entry name" value="Protoporphyrinogen_oxidase"/>
</dbReference>
<organism evidence="14 15">
    <name type="scientific">Streptomyces xanthochromogenes</name>
    <dbReference type="NCBI Taxonomy" id="67384"/>
    <lineage>
        <taxon>Bacteria</taxon>
        <taxon>Bacillati</taxon>
        <taxon>Actinomycetota</taxon>
        <taxon>Actinomycetes</taxon>
        <taxon>Kitasatosporales</taxon>
        <taxon>Streptomycetaceae</taxon>
        <taxon>Streptomyces</taxon>
    </lineage>
</organism>
<evidence type="ECO:0000256" key="7">
    <source>
        <dbReference type="ARBA" id="ARBA00019046"/>
    </source>
</evidence>
<dbReference type="Gene3D" id="3.50.50.60">
    <property type="entry name" value="FAD/NAD(P)-binding domain"/>
    <property type="match status" value="1"/>
</dbReference>
<protein>
    <recommendedName>
        <fullName evidence="7 12">Coproporphyrinogen III oxidase</fullName>
        <ecNumber evidence="6 12">1.3.3.15</ecNumber>
    </recommendedName>
</protein>
<keyword evidence="10 12" id="KW-0560">Oxidoreductase</keyword>
<keyword evidence="11 12" id="KW-0350">Heme biosynthesis</keyword>
<evidence type="ECO:0000313" key="15">
    <source>
        <dbReference type="Proteomes" id="UP000600946"/>
    </source>
</evidence>
<dbReference type="NCBIfam" id="TIGR00562">
    <property type="entry name" value="proto_IX_ox"/>
    <property type="match status" value="1"/>
</dbReference>
<comment type="catalytic activity">
    <reaction evidence="1">
        <text>coproporphyrinogen III + 3 O2 = coproporphyrin III + 3 H2O2</text>
        <dbReference type="Rhea" id="RHEA:43436"/>
        <dbReference type="ChEBI" id="CHEBI:15379"/>
        <dbReference type="ChEBI" id="CHEBI:16240"/>
        <dbReference type="ChEBI" id="CHEBI:57309"/>
        <dbReference type="ChEBI" id="CHEBI:131725"/>
        <dbReference type="EC" id="1.3.3.15"/>
    </reaction>
    <physiologicalReaction direction="left-to-right" evidence="1">
        <dbReference type="Rhea" id="RHEA:43437"/>
    </physiologicalReaction>
</comment>
<name>A0ABQ3A7P9_9ACTN</name>
<evidence type="ECO:0000256" key="11">
    <source>
        <dbReference type="ARBA" id="ARBA00023133"/>
    </source>
</evidence>
<dbReference type="EMBL" id="BMUU01000004">
    <property type="protein sequence ID" value="GGY34826.1"/>
    <property type="molecule type" value="Genomic_DNA"/>
</dbReference>
<keyword evidence="9 12" id="KW-0274">FAD</keyword>
<keyword evidence="15" id="KW-1185">Reference proteome</keyword>
<sequence>MTSKRSVIIVGGGISGLAAAWQLRGRAEVTVLESGPRVGGKLRTGTLAGVAVDEGAESVMALRPEAVDLAEAVGLGRALADPAPAPVTVWTRGALRPMPAGHVLGIPSDPAALADTGILSEEGLARLHQEPSRPAAPVTEDVAVSAYLAERIGREAVDRLVEPLLGGVYAGSTDALSLRSAMPGIAGIAERGGPLLPALHGRPRPTGSFVRGVEGGTGRLPLAVARASGARVLTGTTVRALERTPSGTWRVQAATADGPLLLSADAVILAVPAFAAAALLRPHAPVAHTDLAAIPYASTAVVTMAFARDRAGLGGLPSGNGFLVPPVDGHTVKAATFLSNKWRWQADAAPHLFLLRASIGRAGEEHLLDRPDRHLVRTALNDLHHAAGPIGEPLAARVSRWERGLPQYTVGHAARLARIREDIARLPGLEVCGAAYEGVGIAACVATGYAAAERVAQEAPAGVPGRAGG</sequence>
<evidence type="ECO:0000256" key="4">
    <source>
        <dbReference type="ARBA" id="ARBA00004744"/>
    </source>
</evidence>
<dbReference type="GeneID" id="96291083"/>
<evidence type="ECO:0000256" key="12">
    <source>
        <dbReference type="RuleBase" id="RU364052"/>
    </source>
</evidence>
<evidence type="ECO:0000256" key="5">
    <source>
        <dbReference type="ARBA" id="ARBA00008310"/>
    </source>
</evidence>
<evidence type="ECO:0000259" key="13">
    <source>
        <dbReference type="Pfam" id="PF01593"/>
    </source>
</evidence>
<evidence type="ECO:0000256" key="6">
    <source>
        <dbReference type="ARBA" id="ARBA00012402"/>
    </source>
</evidence>
<dbReference type="InterPro" id="IPR002937">
    <property type="entry name" value="Amino_oxidase"/>
</dbReference>
<dbReference type="SUPFAM" id="SSF54373">
    <property type="entry name" value="FAD-linked reductases, C-terminal domain"/>
    <property type="match status" value="1"/>
</dbReference>
<evidence type="ECO:0000256" key="9">
    <source>
        <dbReference type="ARBA" id="ARBA00022827"/>
    </source>
</evidence>
<dbReference type="SUPFAM" id="SSF51905">
    <property type="entry name" value="FAD/NAD(P)-binding domain"/>
    <property type="match status" value="1"/>
</dbReference>
<comment type="function">
    <text evidence="3 12">Involved in coproporphyrin-dependent heme b biosynthesis. Catalyzes the oxidation of coproporphyrinogen III to coproporphyrin III.</text>
</comment>
<gene>
    <name evidence="14" type="primary">hemY</name>
    <name evidence="14" type="ORF">GCM10010326_31200</name>
</gene>
<comment type="cofactor">
    <cofactor evidence="2 12">
        <name>FAD</name>
        <dbReference type="ChEBI" id="CHEBI:57692"/>
    </cofactor>
</comment>
<comment type="pathway">
    <text evidence="4 12">Porphyrin-containing compound metabolism; protoheme biosynthesis.</text>
</comment>
<feature type="domain" description="Amine oxidase" evidence="13">
    <location>
        <begin position="14"/>
        <end position="455"/>
    </location>
</feature>
<evidence type="ECO:0000256" key="8">
    <source>
        <dbReference type="ARBA" id="ARBA00022630"/>
    </source>
</evidence>
<accession>A0ABQ3A7P9</accession>
<evidence type="ECO:0000313" key="14">
    <source>
        <dbReference type="EMBL" id="GGY34826.1"/>
    </source>
</evidence>
<dbReference type="EC" id="1.3.3.15" evidence="6 12"/>
<evidence type="ECO:0000256" key="1">
    <source>
        <dbReference type="ARBA" id="ARBA00001755"/>
    </source>
</evidence>